<dbReference type="InterPro" id="IPR008763">
    <property type="entry name" value="Peptidase_S55"/>
</dbReference>
<dbReference type="AlphaFoldDB" id="A0A6J7NZ79"/>
<protein>
    <submittedName>
        <fullName evidence="3">Unannotated protein</fullName>
    </submittedName>
</protein>
<dbReference type="PROSITE" id="PS51494">
    <property type="entry name" value="SPOIVB"/>
    <property type="match status" value="1"/>
</dbReference>
<proteinExistence type="predicted"/>
<dbReference type="Gene3D" id="2.40.10.10">
    <property type="entry name" value="Trypsin-like serine proteases"/>
    <property type="match status" value="1"/>
</dbReference>
<dbReference type="InterPro" id="IPR043504">
    <property type="entry name" value="Peptidase_S1_PA_chymotrypsin"/>
</dbReference>
<sequence>MRGRVLPGNSGGPLLSDRGTVFGVVFAAAVNDSGTGYALTADQVRSAADAGRSATAQVPTGSCVTAD</sequence>
<dbReference type="EMBL" id="CAFBOZ010000035">
    <property type="protein sequence ID" value="CAB4996083.1"/>
    <property type="molecule type" value="Genomic_DNA"/>
</dbReference>
<organism evidence="3">
    <name type="scientific">freshwater metagenome</name>
    <dbReference type="NCBI Taxonomy" id="449393"/>
    <lineage>
        <taxon>unclassified sequences</taxon>
        <taxon>metagenomes</taxon>
        <taxon>ecological metagenomes</taxon>
    </lineage>
</organism>
<dbReference type="InterPro" id="IPR009003">
    <property type="entry name" value="Peptidase_S1_PA"/>
</dbReference>
<evidence type="ECO:0000313" key="3">
    <source>
        <dbReference type="EMBL" id="CAB4996083.1"/>
    </source>
</evidence>
<evidence type="ECO:0000256" key="1">
    <source>
        <dbReference type="SAM" id="MobiDB-lite"/>
    </source>
</evidence>
<accession>A0A6J7NZ79</accession>
<evidence type="ECO:0000259" key="2">
    <source>
        <dbReference type="PROSITE" id="PS51494"/>
    </source>
</evidence>
<reference evidence="3" key="1">
    <citation type="submission" date="2020-05" db="EMBL/GenBank/DDBJ databases">
        <authorList>
            <person name="Chiriac C."/>
            <person name="Salcher M."/>
            <person name="Ghai R."/>
            <person name="Kavagutti S V."/>
        </authorList>
    </citation>
    <scope>NUCLEOTIDE SEQUENCE</scope>
</reference>
<dbReference type="SUPFAM" id="SSF50494">
    <property type="entry name" value="Trypsin-like serine proteases"/>
    <property type="match status" value="1"/>
</dbReference>
<feature type="compositionally biased region" description="Polar residues" evidence="1">
    <location>
        <begin position="54"/>
        <end position="67"/>
    </location>
</feature>
<feature type="domain" description="Peptidase S55" evidence="2">
    <location>
        <begin position="1"/>
        <end position="60"/>
    </location>
</feature>
<gene>
    <name evidence="3" type="ORF">UFOPK3992_00369</name>
</gene>
<feature type="region of interest" description="Disordered" evidence="1">
    <location>
        <begin position="48"/>
        <end position="67"/>
    </location>
</feature>
<name>A0A6J7NZ79_9ZZZZ</name>